<sequence length="104" mass="11529">MGEVKTQPVAAVHLDGWKELVERKIPGSVSFSPFPDEDGEQYMSYVCPCGCGHQSNLLVGNGFKPSDSPSWQWNGSHDKPTLTPSVHHVGHWHGWLTDGVWRSC</sequence>
<dbReference type="InterPro" id="IPR045384">
    <property type="entry name" value="DUF6527"/>
</dbReference>
<gene>
    <name evidence="1" type="ORF">E6C48_21005</name>
</gene>
<accession>A0ABY2Q2G4</accession>
<keyword evidence="2" id="KW-1185">Reference proteome</keyword>
<reference evidence="1 2" key="1">
    <citation type="submission" date="2019-04" db="EMBL/GenBank/DDBJ databases">
        <title>Mesorhizobium composti sp. nov., isolated from compost.</title>
        <authorList>
            <person name="Lin S.-Y."/>
            <person name="Hameed A."/>
            <person name="Hsieh Y.-T."/>
            <person name="Young C.-C."/>
        </authorList>
    </citation>
    <scope>NUCLEOTIDE SEQUENCE [LARGE SCALE GENOMIC DNA]</scope>
    <source>
        <strain evidence="1 2">CC-YTH430</strain>
    </source>
</reference>
<name>A0ABY2Q2G4_9HYPH</name>
<dbReference type="Pfam" id="PF20137">
    <property type="entry name" value="BubE"/>
    <property type="match status" value="1"/>
</dbReference>
<comment type="caution">
    <text evidence="1">The sequence shown here is derived from an EMBL/GenBank/DDBJ whole genome shotgun (WGS) entry which is preliminary data.</text>
</comment>
<dbReference type="Proteomes" id="UP000306441">
    <property type="component" value="Unassembled WGS sequence"/>
</dbReference>
<dbReference type="EMBL" id="SSNY01000016">
    <property type="protein sequence ID" value="THF54756.1"/>
    <property type="molecule type" value="Genomic_DNA"/>
</dbReference>
<protein>
    <submittedName>
        <fullName evidence="1">Uncharacterized protein</fullName>
    </submittedName>
</protein>
<evidence type="ECO:0000313" key="1">
    <source>
        <dbReference type="EMBL" id="THF54756.1"/>
    </source>
</evidence>
<organism evidence="1 2">
    <name type="scientific">Ollibium composti</name>
    <dbReference type="NCBI Taxonomy" id="2675109"/>
    <lineage>
        <taxon>Bacteria</taxon>
        <taxon>Pseudomonadati</taxon>
        <taxon>Pseudomonadota</taxon>
        <taxon>Alphaproteobacteria</taxon>
        <taxon>Hyphomicrobiales</taxon>
        <taxon>Phyllobacteriaceae</taxon>
        <taxon>Ollibium</taxon>
    </lineage>
</organism>
<evidence type="ECO:0000313" key="2">
    <source>
        <dbReference type="Proteomes" id="UP000306441"/>
    </source>
</evidence>
<dbReference type="RefSeq" id="WP_136360147.1">
    <property type="nucleotide sequence ID" value="NZ_SSNY01000016.1"/>
</dbReference>
<proteinExistence type="predicted"/>